<comment type="function">
    <text evidence="2">Purine nucleoside enzyme that catalyzes the phosphorolysis of adenosine and inosine nucleosides, yielding D-ribose 1-phosphate and the respective free bases, adenine and hypoxanthine. Also catalyzes the phosphorolysis of S-methyl-5'-thioadenosine into adenine and S-methyl-5-thio-alpha-D-ribose 1-phosphate. Also has adenosine deaminase activity.</text>
</comment>
<comment type="catalytic activity">
    <reaction evidence="11">
        <text>S-methyl-5'-thioadenosine + phosphate = 5-(methylsulfanyl)-alpha-D-ribose 1-phosphate + adenine</text>
        <dbReference type="Rhea" id="RHEA:11852"/>
        <dbReference type="ChEBI" id="CHEBI:16708"/>
        <dbReference type="ChEBI" id="CHEBI:17509"/>
        <dbReference type="ChEBI" id="CHEBI:43474"/>
        <dbReference type="ChEBI" id="CHEBI:58533"/>
        <dbReference type="EC" id="2.4.2.28"/>
    </reaction>
    <physiologicalReaction direction="left-to-right" evidence="11">
        <dbReference type="Rhea" id="RHEA:11853"/>
    </physiologicalReaction>
</comment>
<keyword evidence="7" id="KW-0862">Zinc</keyword>
<dbReference type="PANTHER" id="PTHR30616:SF2">
    <property type="entry name" value="PURINE NUCLEOSIDE PHOSPHORYLASE LACC1"/>
    <property type="match status" value="1"/>
</dbReference>
<evidence type="ECO:0000256" key="1">
    <source>
        <dbReference type="ARBA" id="ARBA00000553"/>
    </source>
</evidence>
<evidence type="ECO:0000313" key="13">
    <source>
        <dbReference type="EMBL" id="TDK24183.1"/>
    </source>
</evidence>
<comment type="similarity">
    <text evidence="3 12">Belongs to the purine nucleoside phosphorylase YfiH/LACC1 family.</text>
</comment>
<keyword evidence="14" id="KW-1185">Reference proteome</keyword>
<comment type="caution">
    <text evidence="13">The sequence shown here is derived from an EMBL/GenBank/DDBJ whole genome shotgun (WGS) entry which is preliminary data.</text>
</comment>
<dbReference type="SUPFAM" id="SSF64438">
    <property type="entry name" value="CNF1/YfiH-like putative cysteine hydrolases"/>
    <property type="match status" value="1"/>
</dbReference>
<keyword evidence="5" id="KW-0479">Metal-binding</keyword>
<name>A0A4R5TP40_9MICC</name>
<evidence type="ECO:0000256" key="5">
    <source>
        <dbReference type="ARBA" id="ARBA00022723"/>
    </source>
</evidence>
<dbReference type="OrthoDB" id="4279at2"/>
<evidence type="ECO:0000256" key="3">
    <source>
        <dbReference type="ARBA" id="ARBA00007353"/>
    </source>
</evidence>
<evidence type="ECO:0000256" key="11">
    <source>
        <dbReference type="ARBA" id="ARBA00049893"/>
    </source>
</evidence>
<dbReference type="NCBIfam" id="TIGR00726">
    <property type="entry name" value="peptidoglycan editing factor PgeF"/>
    <property type="match status" value="1"/>
</dbReference>
<evidence type="ECO:0000256" key="6">
    <source>
        <dbReference type="ARBA" id="ARBA00022801"/>
    </source>
</evidence>
<protein>
    <recommendedName>
        <fullName evidence="12">Purine nucleoside phosphorylase</fullName>
    </recommendedName>
</protein>
<dbReference type="PANTHER" id="PTHR30616">
    <property type="entry name" value="UNCHARACTERIZED PROTEIN YFIH"/>
    <property type="match status" value="1"/>
</dbReference>
<sequence length="234" mass="23969">MFFWQGGVQPGLHAAFTDSAAGNLALNLGRPSAAAGNRARVEAAMGVAPGSLRFMTQVHSSTVAEVPAGSADWSPPEADALLSPDGSQALAVLVADCVPIVLADRSGPATAVVHAGRRGVLTGIVPNAVAGLRAHGARELTAWIGPSVCGRCYEVPAEMRDEVAAAVPASYAQTRQGTPALDLPAAVRQQLREAGVDVAAVPSGSSACTLENPRLFSHRREPGAGRLAGLVWRT</sequence>
<evidence type="ECO:0000256" key="9">
    <source>
        <dbReference type="ARBA" id="ARBA00047989"/>
    </source>
</evidence>
<dbReference type="InterPro" id="IPR038371">
    <property type="entry name" value="Cu_polyphenol_OxRdtase_sf"/>
</dbReference>
<comment type="catalytic activity">
    <reaction evidence="1">
        <text>inosine + phosphate = alpha-D-ribose 1-phosphate + hypoxanthine</text>
        <dbReference type="Rhea" id="RHEA:27646"/>
        <dbReference type="ChEBI" id="CHEBI:17368"/>
        <dbReference type="ChEBI" id="CHEBI:17596"/>
        <dbReference type="ChEBI" id="CHEBI:43474"/>
        <dbReference type="ChEBI" id="CHEBI:57720"/>
        <dbReference type="EC" id="2.4.2.1"/>
    </reaction>
    <physiologicalReaction direction="left-to-right" evidence="1">
        <dbReference type="Rhea" id="RHEA:27647"/>
    </physiologicalReaction>
</comment>
<dbReference type="Proteomes" id="UP000295411">
    <property type="component" value="Unassembled WGS sequence"/>
</dbReference>
<dbReference type="RefSeq" id="WP_133404858.1">
    <property type="nucleotide sequence ID" value="NZ_SMTK01000005.1"/>
</dbReference>
<proteinExistence type="inferred from homology"/>
<dbReference type="EMBL" id="SMTK01000005">
    <property type="protein sequence ID" value="TDK24183.1"/>
    <property type="molecule type" value="Genomic_DNA"/>
</dbReference>
<organism evidence="13 14">
    <name type="scientific">Arthrobacter crusticola</name>
    <dbReference type="NCBI Taxonomy" id="2547960"/>
    <lineage>
        <taxon>Bacteria</taxon>
        <taxon>Bacillati</taxon>
        <taxon>Actinomycetota</taxon>
        <taxon>Actinomycetes</taxon>
        <taxon>Micrococcales</taxon>
        <taxon>Micrococcaceae</taxon>
        <taxon>Arthrobacter</taxon>
    </lineage>
</organism>
<evidence type="ECO:0000256" key="12">
    <source>
        <dbReference type="RuleBase" id="RU361274"/>
    </source>
</evidence>
<evidence type="ECO:0000256" key="2">
    <source>
        <dbReference type="ARBA" id="ARBA00003215"/>
    </source>
</evidence>
<gene>
    <name evidence="13" type="primary">pgeF</name>
    <name evidence="13" type="ORF">E2F48_15595</name>
</gene>
<evidence type="ECO:0000256" key="7">
    <source>
        <dbReference type="ARBA" id="ARBA00022833"/>
    </source>
</evidence>
<dbReference type="Gene3D" id="3.60.140.10">
    <property type="entry name" value="CNF1/YfiH-like putative cysteine hydrolases"/>
    <property type="match status" value="1"/>
</dbReference>
<dbReference type="GO" id="GO:0016787">
    <property type="term" value="F:hydrolase activity"/>
    <property type="evidence" value="ECO:0007669"/>
    <property type="project" value="UniProtKB-KW"/>
</dbReference>
<evidence type="ECO:0000313" key="14">
    <source>
        <dbReference type="Proteomes" id="UP000295411"/>
    </source>
</evidence>
<comment type="catalytic activity">
    <reaction evidence="9">
        <text>adenosine + H2O + H(+) = inosine + NH4(+)</text>
        <dbReference type="Rhea" id="RHEA:24408"/>
        <dbReference type="ChEBI" id="CHEBI:15377"/>
        <dbReference type="ChEBI" id="CHEBI:15378"/>
        <dbReference type="ChEBI" id="CHEBI:16335"/>
        <dbReference type="ChEBI" id="CHEBI:17596"/>
        <dbReference type="ChEBI" id="CHEBI:28938"/>
        <dbReference type="EC" id="3.5.4.4"/>
    </reaction>
    <physiologicalReaction direction="left-to-right" evidence="9">
        <dbReference type="Rhea" id="RHEA:24409"/>
    </physiologicalReaction>
</comment>
<evidence type="ECO:0000256" key="10">
    <source>
        <dbReference type="ARBA" id="ARBA00048968"/>
    </source>
</evidence>
<keyword evidence="8" id="KW-0186">Copper</keyword>
<accession>A0A4R5TP40</accession>
<dbReference type="GO" id="GO:0017061">
    <property type="term" value="F:S-methyl-5-thioadenosine phosphorylase activity"/>
    <property type="evidence" value="ECO:0007669"/>
    <property type="project" value="UniProtKB-EC"/>
</dbReference>
<dbReference type="Pfam" id="PF02578">
    <property type="entry name" value="Cu-oxidase_4"/>
    <property type="match status" value="1"/>
</dbReference>
<dbReference type="InterPro" id="IPR003730">
    <property type="entry name" value="Cu_polyphenol_OxRdtase"/>
</dbReference>
<dbReference type="InterPro" id="IPR011324">
    <property type="entry name" value="Cytotoxic_necrot_fac-like_cat"/>
</dbReference>
<keyword evidence="6" id="KW-0378">Hydrolase</keyword>
<dbReference type="GO" id="GO:0005507">
    <property type="term" value="F:copper ion binding"/>
    <property type="evidence" value="ECO:0007669"/>
    <property type="project" value="TreeGrafter"/>
</dbReference>
<comment type="catalytic activity">
    <reaction evidence="10">
        <text>adenosine + phosphate = alpha-D-ribose 1-phosphate + adenine</text>
        <dbReference type="Rhea" id="RHEA:27642"/>
        <dbReference type="ChEBI" id="CHEBI:16335"/>
        <dbReference type="ChEBI" id="CHEBI:16708"/>
        <dbReference type="ChEBI" id="CHEBI:43474"/>
        <dbReference type="ChEBI" id="CHEBI:57720"/>
        <dbReference type="EC" id="2.4.2.1"/>
    </reaction>
    <physiologicalReaction direction="left-to-right" evidence="10">
        <dbReference type="Rhea" id="RHEA:27643"/>
    </physiologicalReaction>
</comment>
<keyword evidence="4" id="KW-0808">Transferase</keyword>
<evidence type="ECO:0000256" key="4">
    <source>
        <dbReference type="ARBA" id="ARBA00022679"/>
    </source>
</evidence>
<evidence type="ECO:0000256" key="8">
    <source>
        <dbReference type="ARBA" id="ARBA00023008"/>
    </source>
</evidence>
<dbReference type="AlphaFoldDB" id="A0A4R5TP40"/>
<dbReference type="CDD" id="cd16833">
    <property type="entry name" value="YfiH"/>
    <property type="match status" value="1"/>
</dbReference>
<reference evidence="13 14" key="1">
    <citation type="submission" date="2019-03" db="EMBL/GenBank/DDBJ databases">
        <title>Arthrobacter sp. nov., an bacterium isolated from biocrust in Mu Us Desert.</title>
        <authorList>
            <person name="Lixiong L."/>
        </authorList>
    </citation>
    <scope>NUCLEOTIDE SEQUENCE [LARGE SCALE GENOMIC DNA]</scope>
    <source>
        <strain evidence="13 14">SLN-3</strain>
    </source>
</reference>